<dbReference type="Pfam" id="PF07460">
    <property type="entry name" value="NUMOD3"/>
    <property type="match status" value="3"/>
</dbReference>
<comment type="similarity">
    <text evidence="1">To endonucleases of group I introns of fungi and phage.</text>
</comment>
<dbReference type="Gene3D" id="3.40.1440.10">
    <property type="entry name" value="GIY-YIG endonuclease"/>
    <property type="match status" value="1"/>
</dbReference>
<dbReference type="SMART" id="SM00465">
    <property type="entry name" value="GIYc"/>
    <property type="match status" value="1"/>
</dbReference>
<comment type="caution">
    <text evidence="4">The sequence shown here is derived from an EMBL/GenBank/DDBJ whole genome shotgun (WGS) entry which is preliminary data.</text>
</comment>
<dbReference type="InterPro" id="IPR006350">
    <property type="entry name" value="Intron_endoG1"/>
</dbReference>
<dbReference type="InterPro" id="IPR003611">
    <property type="entry name" value="NUMOD3"/>
</dbReference>
<organism evidence="4">
    <name type="scientific">marine sediment metagenome</name>
    <dbReference type="NCBI Taxonomy" id="412755"/>
    <lineage>
        <taxon>unclassified sequences</taxon>
        <taxon>metagenomes</taxon>
        <taxon>ecological metagenomes</taxon>
    </lineage>
</organism>
<dbReference type="InterPro" id="IPR000305">
    <property type="entry name" value="GIY-YIG_endonuc"/>
</dbReference>
<feature type="domain" description="GIY-YIG" evidence="3">
    <location>
        <begin position="21"/>
        <end position="113"/>
    </location>
</feature>
<evidence type="ECO:0000259" key="3">
    <source>
        <dbReference type="PROSITE" id="PS50164"/>
    </source>
</evidence>
<dbReference type="CDD" id="cd10437">
    <property type="entry name" value="GIY-YIG_HE_I-TevI_like"/>
    <property type="match status" value="1"/>
</dbReference>
<dbReference type="Pfam" id="PF01541">
    <property type="entry name" value="GIY-YIG"/>
    <property type="match status" value="1"/>
</dbReference>
<dbReference type="PROSITE" id="PS50164">
    <property type="entry name" value="GIY_YIG"/>
    <property type="match status" value="1"/>
</dbReference>
<dbReference type="SMART" id="SM00496">
    <property type="entry name" value="IENR2"/>
    <property type="match status" value="3"/>
</dbReference>
<gene>
    <name evidence="4" type="ORF">LCGC14_1535310</name>
</gene>
<dbReference type="SUPFAM" id="SSF82771">
    <property type="entry name" value="GIY-YIG endonuclease"/>
    <property type="match status" value="1"/>
</dbReference>
<reference evidence="4" key="1">
    <citation type="journal article" date="2015" name="Nature">
        <title>Complex archaea that bridge the gap between prokaryotes and eukaryotes.</title>
        <authorList>
            <person name="Spang A."/>
            <person name="Saw J.H."/>
            <person name="Jorgensen S.L."/>
            <person name="Zaremba-Niedzwiedzka K."/>
            <person name="Martijn J."/>
            <person name="Lind A.E."/>
            <person name="van Eijk R."/>
            <person name="Schleper C."/>
            <person name="Guy L."/>
            <person name="Ettema T.J."/>
        </authorList>
    </citation>
    <scope>NUCLEOTIDE SEQUENCE</scope>
</reference>
<feature type="region of interest" description="Disordered" evidence="2">
    <location>
        <begin position="186"/>
        <end position="211"/>
    </location>
</feature>
<proteinExistence type="predicted"/>
<dbReference type="AlphaFoldDB" id="A0A0F9IUP7"/>
<dbReference type="InterPro" id="IPR035901">
    <property type="entry name" value="GIY-YIG_endonuc_sf"/>
</dbReference>
<accession>A0A0F9IUP7</accession>
<name>A0A0F9IUP7_9ZZZZ</name>
<feature type="compositionally biased region" description="Basic and acidic residues" evidence="2">
    <location>
        <begin position="201"/>
        <end position="211"/>
    </location>
</feature>
<dbReference type="GO" id="GO:0003677">
    <property type="term" value="F:DNA binding"/>
    <property type="evidence" value="ECO:0007669"/>
    <property type="project" value="InterPro"/>
</dbReference>
<dbReference type="EMBL" id="LAZR01011556">
    <property type="protein sequence ID" value="KKM61074.1"/>
    <property type="molecule type" value="Genomic_DNA"/>
</dbReference>
<evidence type="ECO:0000256" key="1">
    <source>
        <dbReference type="ARBA" id="ARBA00010045"/>
    </source>
</evidence>
<evidence type="ECO:0000313" key="4">
    <source>
        <dbReference type="EMBL" id="KKM61074.1"/>
    </source>
</evidence>
<dbReference type="GO" id="GO:0004519">
    <property type="term" value="F:endonuclease activity"/>
    <property type="evidence" value="ECO:0007669"/>
    <property type="project" value="InterPro"/>
</dbReference>
<dbReference type="NCBIfam" id="TIGR01453">
    <property type="entry name" value="grpIintron_endo"/>
    <property type="match status" value="1"/>
</dbReference>
<dbReference type="SUPFAM" id="SSF64496">
    <property type="entry name" value="DNA-binding domain of intron-encoded endonucleases"/>
    <property type="match status" value="1"/>
</dbReference>
<evidence type="ECO:0000256" key="2">
    <source>
        <dbReference type="SAM" id="MobiDB-lite"/>
    </source>
</evidence>
<sequence>MMTSIVKSPLYSWHDGEGIRQVAGIYQITNISNGKIYIGSAMNLHKRKKDHFNALQRGDHFNNHLQNAWYKYGSDVFAFNVVEFVTKHECLVVREQYWIDFTACCDKNKGYNLSPTAGSSLGVKHTDETKQKYRLAKTGRKFPATQIRNMSIAKQGIKNYMYNRKHTPEARAKIKSMLVDRHPWLGKHHSETTKKKMSNSAKERWRQEREKQLKANPQRLLFNLYD</sequence>
<protein>
    <recommendedName>
        <fullName evidence="3">GIY-YIG domain-containing protein</fullName>
    </recommendedName>
</protein>